<reference evidence="1 2" key="1">
    <citation type="journal article" date="2013" name="PLoS ONE">
        <title>Predicting the Proteins of Angomonas deanei, Strigomonas culicis and Their Respective Endosymbionts Reveals New Aspects of the Trypanosomatidae Family.</title>
        <authorList>
            <person name="Motta M.C."/>
            <person name="Martins A.C."/>
            <person name="de Souza S.S."/>
            <person name="Catta-Preta C.M."/>
            <person name="Silva R."/>
            <person name="Klein C.C."/>
            <person name="de Almeida L.G."/>
            <person name="de Lima Cunha O."/>
            <person name="Ciapina L.P."/>
            <person name="Brocchi M."/>
            <person name="Colabardini A.C."/>
            <person name="de Araujo Lima B."/>
            <person name="Machado C.R."/>
            <person name="de Almeida Soares C.M."/>
            <person name="Probst C.M."/>
            <person name="de Menezes C.B."/>
            <person name="Thompson C.E."/>
            <person name="Bartholomeu D.C."/>
            <person name="Gradia D.F."/>
            <person name="Pavoni D.P."/>
            <person name="Grisard E.C."/>
            <person name="Fantinatti-Garboggini F."/>
            <person name="Marchini F.K."/>
            <person name="Rodrigues-Luiz G.F."/>
            <person name="Wagner G."/>
            <person name="Goldman G.H."/>
            <person name="Fietto J.L."/>
            <person name="Elias M.C."/>
            <person name="Goldman M.H."/>
            <person name="Sagot M.F."/>
            <person name="Pereira M."/>
            <person name="Stoco P.H."/>
            <person name="de Mendonca-Neto R.P."/>
            <person name="Teixeira S.M."/>
            <person name="Maciel T.E."/>
            <person name="de Oliveira Mendes T.A."/>
            <person name="Urmenyi T.P."/>
            <person name="de Souza W."/>
            <person name="Schenkman S."/>
            <person name="de Vasconcelos A.T."/>
        </authorList>
    </citation>
    <scope>NUCLEOTIDE SEQUENCE [LARGE SCALE GENOMIC DNA]</scope>
</reference>
<keyword evidence="2" id="KW-1185">Reference proteome</keyword>
<sequence length="77" mass="8264">MRRAFRNARHLLAAKREVAAVADSTGEVIWPNTVVGEGGGIDVCERENTGHRVQGRTTGELAKDGFCLNALNGESAR</sequence>
<dbReference type="EMBL" id="ATMH01011691">
    <property type="protein sequence ID" value="EPY15866.1"/>
    <property type="molecule type" value="Genomic_DNA"/>
</dbReference>
<proteinExistence type="predicted"/>
<comment type="caution">
    <text evidence="1">The sequence shown here is derived from an EMBL/GenBank/DDBJ whole genome shotgun (WGS) entry which is preliminary data.</text>
</comment>
<gene>
    <name evidence="1" type="ORF">STCU_11709</name>
</gene>
<organism evidence="1 2">
    <name type="scientific">Strigomonas culicis</name>
    <dbReference type="NCBI Taxonomy" id="28005"/>
    <lineage>
        <taxon>Eukaryota</taxon>
        <taxon>Discoba</taxon>
        <taxon>Euglenozoa</taxon>
        <taxon>Kinetoplastea</taxon>
        <taxon>Metakinetoplastina</taxon>
        <taxon>Trypanosomatida</taxon>
        <taxon>Trypanosomatidae</taxon>
        <taxon>Strigomonadinae</taxon>
        <taxon>Strigomonas</taxon>
    </lineage>
</organism>
<dbReference type="AlphaFoldDB" id="S9UMD0"/>
<evidence type="ECO:0000313" key="2">
    <source>
        <dbReference type="Proteomes" id="UP000015354"/>
    </source>
</evidence>
<evidence type="ECO:0000313" key="1">
    <source>
        <dbReference type="EMBL" id="EPY15866.1"/>
    </source>
</evidence>
<name>S9UMD0_9TRYP</name>
<accession>S9UMD0</accession>
<protein>
    <submittedName>
        <fullName evidence="1">Uncharacterized protein</fullName>
    </submittedName>
</protein>
<dbReference type="Proteomes" id="UP000015354">
    <property type="component" value="Unassembled WGS sequence"/>
</dbReference>